<dbReference type="AlphaFoldDB" id="A0A072UCQ1"/>
<keyword evidence="3" id="KW-1185">Reference proteome</keyword>
<organism evidence="1 3">
    <name type="scientific">Medicago truncatula</name>
    <name type="common">Barrel medic</name>
    <name type="synonym">Medicago tribuloides</name>
    <dbReference type="NCBI Taxonomy" id="3880"/>
    <lineage>
        <taxon>Eukaryota</taxon>
        <taxon>Viridiplantae</taxon>
        <taxon>Streptophyta</taxon>
        <taxon>Embryophyta</taxon>
        <taxon>Tracheophyta</taxon>
        <taxon>Spermatophyta</taxon>
        <taxon>Magnoliopsida</taxon>
        <taxon>eudicotyledons</taxon>
        <taxon>Gunneridae</taxon>
        <taxon>Pentapetalae</taxon>
        <taxon>rosids</taxon>
        <taxon>fabids</taxon>
        <taxon>Fabales</taxon>
        <taxon>Fabaceae</taxon>
        <taxon>Papilionoideae</taxon>
        <taxon>50 kb inversion clade</taxon>
        <taxon>NPAAA clade</taxon>
        <taxon>Hologalegina</taxon>
        <taxon>IRL clade</taxon>
        <taxon>Trifolieae</taxon>
        <taxon>Medicago</taxon>
    </lineage>
</organism>
<accession>A0A072UCQ1</accession>
<dbReference type="PaxDb" id="3880-AES79406"/>
<dbReference type="EnsemblPlants" id="KEH26833">
    <property type="protein sequence ID" value="KEH26833"/>
    <property type="gene ID" value="MTR_6g076045"/>
</dbReference>
<dbReference type="Proteomes" id="UP000002051">
    <property type="component" value="Chromosome 6"/>
</dbReference>
<dbReference type="EMBL" id="CM001222">
    <property type="protein sequence ID" value="KEH26833.1"/>
    <property type="molecule type" value="Genomic_DNA"/>
</dbReference>
<reference evidence="1 3" key="1">
    <citation type="journal article" date="2011" name="Nature">
        <title>The Medicago genome provides insight into the evolution of rhizobial symbioses.</title>
        <authorList>
            <person name="Young N.D."/>
            <person name="Debelle F."/>
            <person name="Oldroyd G.E."/>
            <person name="Geurts R."/>
            <person name="Cannon S.B."/>
            <person name="Udvardi M.K."/>
            <person name="Benedito V.A."/>
            <person name="Mayer K.F."/>
            <person name="Gouzy J."/>
            <person name="Schoof H."/>
            <person name="Van de Peer Y."/>
            <person name="Proost S."/>
            <person name="Cook D.R."/>
            <person name="Meyers B.C."/>
            <person name="Spannagl M."/>
            <person name="Cheung F."/>
            <person name="De Mita S."/>
            <person name="Krishnakumar V."/>
            <person name="Gundlach H."/>
            <person name="Zhou S."/>
            <person name="Mudge J."/>
            <person name="Bharti A.K."/>
            <person name="Murray J.D."/>
            <person name="Naoumkina M.A."/>
            <person name="Rosen B."/>
            <person name="Silverstein K.A."/>
            <person name="Tang H."/>
            <person name="Rombauts S."/>
            <person name="Zhao P.X."/>
            <person name="Zhou P."/>
            <person name="Barbe V."/>
            <person name="Bardou P."/>
            <person name="Bechner M."/>
            <person name="Bellec A."/>
            <person name="Berger A."/>
            <person name="Berges H."/>
            <person name="Bidwell S."/>
            <person name="Bisseling T."/>
            <person name="Choisne N."/>
            <person name="Couloux A."/>
            <person name="Denny R."/>
            <person name="Deshpande S."/>
            <person name="Dai X."/>
            <person name="Doyle J.J."/>
            <person name="Dudez A.M."/>
            <person name="Farmer A.D."/>
            <person name="Fouteau S."/>
            <person name="Franken C."/>
            <person name="Gibelin C."/>
            <person name="Gish J."/>
            <person name="Goldstein S."/>
            <person name="Gonzalez A.J."/>
            <person name="Green P.J."/>
            <person name="Hallab A."/>
            <person name="Hartog M."/>
            <person name="Hua A."/>
            <person name="Humphray S.J."/>
            <person name="Jeong D.H."/>
            <person name="Jing Y."/>
            <person name="Jocker A."/>
            <person name="Kenton S.M."/>
            <person name="Kim D.J."/>
            <person name="Klee K."/>
            <person name="Lai H."/>
            <person name="Lang C."/>
            <person name="Lin S."/>
            <person name="Macmil S.L."/>
            <person name="Magdelenat G."/>
            <person name="Matthews L."/>
            <person name="McCorrison J."/>
            <person name="Monaghan E.L."/>
            <person name="Mun J.H."/>
            <person name="Najar F.Z."/>
            <person name="Nicholson C."/>
            <person name="Noirot C."/>
            <person name="O'Bleness M."/>
            <person name="Paule C.R."/>
            <person name="Poulain J."/>
            <person name="Prion F."/>
            <person name="Qin B."/>
            <person name="Qu C."/>
            <person name="Retzel E.F."/>
            <person name="Riddle C."/>
            <person name="Sallet E."/>
            <person name="Samain S."/>
            <person name="Samson N."/>
            <person name="Sanders I."/>
            <person name="Saurat O."/>
            <person name="Scarpelli C."/>
            <person name="Schiex T."/>
            <person name="Segurens B."/>
            <person name="Severin A.J."/>
            <person name="Sherrier D.J."/>
            <person name="Shi R."/>
            <person name="Sims S."/>
            <person name="Singer S.R."/>
            <person name="Sinharoy S."/>
            <person name="Sterck L."/>
            <person name="Viollet A."/>
            <person name="Wang B.B."/>
            <person name="Wang K."/>
            <person name="Wang M."/>
            <person name="Wang X."/>
            <person name="Warfsmann J."/>
            <person name="Weissenbach J."/>
            <person name="White D.D."/>
            <person name="White J.D."/>
            <person name="Wiley G.B."/>
            <person name="Wincker P."/>
            <person name="Xing Y."/>
            <person name="Yang L."/>
            <person name="Yao Z."/>
            <person name="Ying F."/>
            <person name="Zhai J."/>
            <person name="Zhou L."/>
            <person name="Zuber A."/>
            <person name="Denarie J."/>
            <person name="Dixon R.A."/>
            <person name="May G.D."/>
            <person name="Schwartz D.C."/>
            <person name="Rogers J."/>
            <person name="Quetier F."/>
            <person name="Town C.D."/>
            <person name="Roe B.A."/>
        </authorList>
    </citation>
    <scope>NUCLEOTIDE SEQUENCE [LARGE SCALE GENOMIC DNA]</scope>
    <source>
        <strain evidence="1">A17</strain>
        <strain evidence="2 3">cv. Jemalong A17</strain>
    </source>
</reference>
<sequence>MLESRVTTPFGKDYGFKCTCITGSTKVPKVLDHFRILSDTEKTLGPKTFVGKSHLSVVSRVD</sequence>
<protein>
    <submittedName>
        <fullName evidence="1 2">Uncharacterized protein</fullName>
    </submittedName>
</protein>
<reference evidence="2" key="3">
    <citation type="submission" date="2015-04" db="UniProtKB">
        <authorList>
            <consortium name="EnsemblPlants"/>
        </authorList>
    </citation>
    <scope>IDENTIFICATION</scope>
    <source>
        <strain evidence="2">cv. Jemalong A17</strain>
    </source>
</reference>
<proteinExistence type="predicted"/>
<name>A0A072UCQ1_MEDTR</name>
<evidence type="ECO:0000313" key="1">
    <source>
        <dbReference type="EMBL" id="KEH26833.1"/>
    </source>
</evidence>
<evidence type="ECO:0000313" key="2">
    <source>
        <dbReference type="EnsemblPlants" id="KEH26833"/>
    </source>
</evidence>
<evidence type="ECO:0000313" key="3">
    <source>
        <dbReference type="Proteomes" id="UP000002051"/>
    </source>
</evidence>
<gene>
    <name evidence="1" type="ordered locus">MTR_6g076045</name>
</gene>
<reference evidence="1 3" key="2">
    <citation type="journal article" date="2014" name="BMC Genomics">
        <title>An improved genome release (version Mt4.0) for the model legume Medicago truncatula.</title>
        <authorList>
            <person name="Tang H."/>
            <person name="Krishnakumar V."/>
            <person name="Bidwell S."/>
            <person name="Rosen B."/>
            <person name="Chan A."/>
            <person name="Zhou S."/>
            <person name="Gentzbittel L."/>
            <person name="Childs K.L."/>
            <person name="Yandell M."/>
            <person name="Gundlach H."/>
            <person name="Mayer K.F."/>
            <person name="Schwartz D.C."/>
            <person name="Town C.D."/>
        </authorList>
    </citation>
    <scope>GENOME REANNOTATION</scope>
    <source>
        <strain evidence="1">A17</strain>
        <strain evidence="2 3">cv. Jemalong A17</strain>
    </source>
</reference>
<dbReference type="HOGENOM" id="CLU_194057_0_0_1"/>